<evidence type="ECO:0000256" key="3">
    <source>
        <dbReference type="ARBA" id="ARBA00023015"/>
    </source>
</evidence>
<dbReference type="GO" id="GO:0045892">
    <property type="term" value="P:negative regulation of DNA-templated transcription"/>
    <property type="evidence" value="ECO:0007669"/>
    <property type="project" value="UniProtKB-UniRule"/>
</dbReference>
<comment type="subcellular location">
    <subcellularLocation>
        <location evidence="1 6">Nucleus</location>
    </subcellularLocation>
</comment>
<keyword evidence="4 6" id="KW-0804">Transcription</keyword>
<dbReference type="OMA" id="CETPKCK"/>
<evidence type="ECO:0000256" key="6">
    <source>
        <dbReference type="RuleBase" id="RU367028"/>
    </source>
</evidence>
<name>A0A2R6R3F7_ACTCC</name>
<reference evidence="10" key="2">
    <citation type="journal article" date="2018" name="BMC Genomics">
        <title>A manually annotated Actinidia chinensis var. chinensis (kiwifruit) genome highlights the challenges associated with draft genomes and gene prediction in plants.</title>
        <authorList>
            <person name="Pilkington S.M."/>
            <person name="Crowhurst R."/>
            <person name="Hilario E."/>
            <person name="Nardozza S."/>
            <person name="Fraser L."/>
            <person name="Peng Y."/>
            <person name="Gunaseelan K."/>
            <person name="Simpson R."/>
            <person name="Tahir J."/>
            <person name="Deroles S.C."/>
            <person name="Templeton K."/>
            <person name="Luo Z."/>
            <person name="Davy M."/>
            <person name="Cheng C."/>
            <person name="McNeilage M."/>
            <person name="Scaglione D."/>
            <person name="Liu Y."/>
            <person name="Zhang Q."/>
            <person name="Datson P."/>
            <person name="De Silva N."/>
            <person name="Gardiner S.E."/>
            <person name="Bassett H."/>
            <person name="Chagne D."/>
            <person name="McCallum J."/>
            <person name="Dzierzon H."/>
            <person name="Deng C."/>
            <person name="Wang Y.Y."/>
            <person name="Barron L."/>
            <person name="Manako K."/>
            <person name="Bowen J."/>
            <person name="Foster T.M."/>
            <person name="Erridge Z.A."/>
            <person name="Tiffin H."/>
            <person name="Waite C.N."/>
            <person name="Davies K.M."/>
            <person name="Grierson E.P."/>
            <person name="Laing W.A."/>
            <person name="Kirk R."/>
            <person name="Chen X."/>
            <person name="Wood M."/>
            <person name="Montefiori M."/>
            <person name="Brummell D.A."/>
            <person name="Schwinn K.E."/>
            <person name="Catanach A."/>
            <person name="Fullerton C."/>
            <person name="Li D."/>
            <person name="Meiyalaghan S."/>
            <person name="Nieuwenhuizen N."/>
            <person name="Read N."/>
            <person name="Prakash R."/>
            <person name="Hunter D."/>
            <person name="Zhang H."/>
            <person name="McKenzie M."/>
            <person name="Knabel M."/>
            <person name="Harris A."/>
            <person name="Allan A.C."/>
            <person name="Gleave A."/>
            <person name="Chen A."/>
            <person name="Janssen B.J."/>
            <person name="Plunkett B."/>
            <person name="Ampomah-Dwamena C."/>
            <person name="Voogd C."/>
            <person name="Leif D."/>
            <person name="Lafferty D."/>
            <person name="Souleyre E.J.F."/>
            <person name="Varkonyi-Gasic E."/>
            <person name="Gambi F."/>
            <person name="Hanley J."/>
            <person name="Yao J.L."/>
            <person name="Cheung J."/>
            <person name="David K.M."/>
            <person name="Warren B."/>
            <person name="Marsh K."/>
            <person name="Snowden K.C."/>
            <person name="Lin-Wang K."/>
            <person name="Brian L."/>
            <person name="Martinez-Sanchez M."/>
            <person name="Wang M."/>
            <person name="Ileperuma N."/>
            <person name="Macnee N."/>
            <person name="Campin R."/>
            <person name="McAtee P."/>
            <person name="Drummond R.S.M."/>
            <person name="Espley R.V."/>
            <person name="Ireland H.S."/>
            <person name="Wu R."/>
            <person name="Atkinson R.G."/>
            <person name="Karunairetnam S."/>
            <person name="Bulley S."/>
            <person name="Chunkath S."/>
            <person name="Hanley Z."/>
            <person name="Storey R."/>
            <person name="Thrimawithana A.H."/>
            <person name="Thomson S."/>
            <person name="David C."/>
            <person name="Testolin R."/>
            <person name="Huang H."/>
            <person name="Hellens R.P."/>
            <person name="Schaffer R.J."/>
        </authorList>
    </citation>
    <scope>NUCLEOTIDE SEQUENCE [LARGE SCALE GENOMIC DNA]</scope>
    <source>
        <strain evidence="10">cv. Red5</strain>
    </source>
</reference>
<dbReference type="InParanoid" id="A0A2R6R3F7"/>
<dbReference type="PROSITE" id="PS51754">
    <property type="entry name" value="OVATE"/>
    <property type="match status" value="1"/>
</dbReference>
<evidence type="ECO:0000256" key="1">
    <source>
        <dbReference type="ARBA" id="ARBA00004123"/>
    </source>
</evidence>
<feature type="region of interest" description="Disordered" evidence="7">
    <location>
        <begin position="39"/>
        <end position="117"/>
    </location>
</feature>
<dbReference type="InterPro" id="IPR006458">
    <property type="entry name" value="Ovate_C"/>
</dbReference>
<feature type="domain" description="OVATE" evidence="8">
    <location>
        <begin position="121"/>
        <end position="180"/>
    </location>
</feature>
<protein>
    <recommendedName>
        <fullName evidence="6">Transcription repressor</fullName>
    </recommendedName>
    <alternativeName>
        <fullName evidence="6">Ovate family protein</fullName>
    </alternativeName>
</protein>
<dbReference type="STRING" id="1590841.A0A2R6R3F7"/>
<evidence type="ECO:0000313" key="10">
    <source>
        <dbReference type="Proteomes" id="UP000241394"/>
    </source>
</evidence>
<evidence type="ECO:0000313" key="9">
    <source>
        <dbReference type="EMBL" id="PSS19789.1"/>
    </source>
</evidence>
<dbReference type="Pfam" id="PF04844">
    <property type="entry name" value="Ovate"/>
    <property type="match status" value="1"/>
</dbReference>
<comment type="caution">
    <text evidence="9">The sequence shown here is derived from an EMBL/GenBank/DDBJ whole genome shotgun (WGS) entry which is preliminary data.</text>
</comment>
<evidence type="ECO:0000256" key="4">
    <source>
        <dbReference type="ARBA" id="ARBA00023163"/>
    </source>
</evidence>
<dbReference type="AlphaFoldDB" id="A0A2R6R3F7"/>
<dbReference type="OrthoDB" id="1928390at2759"/>
<proteinExistence type="predicted"/>
<sequence>MKRFKLRLSLSSLQFCRPSSFPESPSQYPSSFVNSKSFDISYPNIPRPPPSTPYHPTPKRLASPKTTNLASSPKSYPKNPAMKEQAKPCRKLEEESGEQRKPHRKPDDKSGDGKVKESFAVVKRSKDPYADFKRSMLEMILEKKLFGVDDLEELLLCFLSLNSRRHHAAIVEAFAEIWEVLFCETPKCKRAWEGGHL</sequence>
<keyword evidence="3 6" id="KW-0805">Transcription regulation</keyword>
<dbReference type="GO" id="GO:0005634">
    <property type="term" value="C:nucleus"/>
    <property type="evidence" value="ECO:0007669"/>
    <property type="project" value="UniProtKB-SubCell"/>
</dbReference>
<evidence type="ECO:0000256" key="2">
    <source>
        <dbReference type="ARBA" id="ARBA00022491"/>
    </source>
</evidence>
<keyword evidence="2 6" id="KW-0678">Repressor</keyword>
<feature type="compositionally biased region" description="Polar residues" evidence="7">
    <location>
        <begin position="64"/>
        <end position="74"/>
    </location>
</feature>
<dbReference type="Gramene" id="PSS19789">
    <property type="protein sequence ID" value="PSS19789"/>
    <property type="gene ID" value="CEY00_Acc11827"/>
</dbReference>
<comment type="function">
    <text evidence="6">Transcriptional repressor that regulates multiple aspects of plant growth and development.</text>
</comment>
<evidence type="ECO:0000256" key="5">
    <source>
        <dbReference type="ARBA" id="ARBA00023242"/>
    </source>
</evidence>
<dbReference type="PANTHER" id="PTHR33057:SF219">
    <property type="entry name" value="TRANSCRIPTION REPRESSOR"/>
    <property type="match status" value="1"/>
</dbReference>
<evidence type="ECO:0000256" key="7">
    <source>
        <dbReference type="SAM" id="MobiDB-lite"/>
    </source>
</evidence>
<dbReference type="Proteomes" id="UP000241394">
    <property type="component" value="Chromosome LG10"/>
</dbReference>
<feature type="compositionally biased region" description="Basic and acidic residues" evidence="7">
    <location>
        <begin position="84"/>
        <end position="117"/>
    </location>
</feature>
<reference evidence="9 10" key="1">
    <citation type="submission" date="2017-07" db="EMBL/GenBank/DDBJ databases">
        <title>An improved, manually edited Actinidia chinensis var. chinensis (kiwifruit) genome highlights the challenges associated with draft genomes and gene prediction in plants.</title>
        <authorList>
            <person name="Pilkington S."/>
            <person name="Crowhurst R."/>
            <person name="Hilario E."/>
            <person name="Nardozza S."/>
            <person name="Fraser L."/>
            <person name="Peng Y."/>
            <person name="Gunaseelan K."/>
            <person name="Simpson R."/>
            <person name="Tahir J."/>
            <person name="Deroles S."/>
            <person name="Templeton K."/>
            <person name="Luo Z."/>
            <person name="Davy M."/>
            <person name="Cheng C."/>
            <person name="Mcneilage M."/>
            <person name="Scaglione D."/>
            <person name="Liu Y."/>
            <person name="Zhang Q."/>
            <person name="Datson P."/>
            <person name="De Silva N."/>
            <person name="Gardiner S."/>
            <person name="Bassett H."/>
            <person name="Chagne D."/>
            <person name="Mccallum J."/>
            <person name="Dzierzon H."/>
            <person name="Deng C."/>
            <person name="Wang Y.-Y."/>
            <person name="Barron N."/>
            <person name="Manako K."/>
            <person name="Bowen J."/>
            <person name="Foster T."/>
            <person name="Erridge Z."/>
            <person name="Tiffin H."/>
            <person name="Waite C."/>
            <person name="Davies K."/>
            <person name="Grierson E."/>
            <person name="Laing W."/>
            <person name="Kirk R."/>
            <person name="Chen X."/>
            <person name="Wood M."/>
            <person name="Montefiori M."/>
            <person name="Brummell D."/>
            <person name="Schwinn K."/>
            <person name="Catanach A."/>
            <person name="Fullerton C."/>
            <person name="Li D."/>
            <person name="Meiyalaghan S."/>
            <person name="Nieuwenhuizen N."/>
            <person name="Read N."/>
            <person name="Prakash R."/>
            <person name="Hunter D."/>
            <person name="Zhang H."/>
            <person name="Mckenzie M."/>
            <person name="Knabel M."/>
            <person name="Harris A."/>
            <person name="Allan A."/>
            <person name="Chen A."/>
            <person name="Janssen B."/>
            <person name="Plunkett B."/>
            <person name="Dwamena C."/>
            <person name="Voogd C."/>
            <person name="Leif D."/>
            <person name="Lafferty D."/>
            <person name="Souleyre E."/>
            <person name="Varkonyi-Gasic E."/>
            <person name="Gambi F."/>
            <person name="Hanley J."/>
            <person name="Yao J.-L."/>
            <person name="Cheung J."/>
            <person name="David K."/>
            <person name="Warren B."/>
            <person name="Marsh K."/>
            <person name="Snowden K."/>
            <person name="Lin-Wang K."/>
            <person name="Brian L."/>
            <person name="Martinez-Sanchez M."/>
            <person name="Wang M."/>
            <person name="Ileperuma N."/>
            <person name="Macnee N."/>
            <person name="Campin R."/>
            <person name="Mcatee P."/>
            <person name="Drummond R."/>
            <person name="Espley R."/>
            <person name="Ireland H."/>
            <person name="Wu R."/>
            <person name="Atkinson R."/>
            <person name="Karunairetnam S."/>
            <person name="Bulley S."/>
            <person name="Chunkath S."/>
            <person name="Hanley Z."/>
            <person name="Storey R."/>
            <person name="Thrimawithana A."/>
            <person name="Thomson S."/>
            <person name="David C."/>
            <person name="Testolin R."/>
        </authorList>
    </citation>
    <scope>NUCLEOTIDE SEQUENCE [LARGE SCALE GENOMIC DNA]</scope>
    <source>
        <strain evidence="10">cv. Red5</strain>
        <tissue evidence="9">Young leaf</tissue>
    </source>
</reference>
<gene>
    <name evidence="9" type="ORF">CEY00_Acc11827</name>
</gene>
<accession>A0A2R6R3F7</accession>
<evidence type="ECO:0000259" key="8">
    <source>
        <dbReference type="PROSITE" id="PS51754"/>
    </source>
</evidence>
<keyword evidence="10" id="KW-1185">Reference proteome</keyword>
<organism evidence="9 10">
    <name type="scientific">Actinidia chinensis var. chinensis</name>
    <name type="common">Chinese soft-hair kiwi</name>
    <dbReference type="NCBI Taxonomy" id="1590841"/>
    <lineage>
        <taxon>Eukaryota</taxon>
        <taxon>Viridiplantae</taxon>
        <taxon>Streptophyta</taxon>
        <taxon>Embryophyta</taxon>
        <taxon>Tracheophyta</taxon>
        <taxon>Spermatophyta</taxon>
        <taxon>Magnoliopsida</taxon>
        <taxon>eudicotyledons</taxon>
        <taxon>Gunneridae</taxon>
        <taxon>Pentapetalae</taxon>
        <taxon>asterids</taxon>
        <taxon>Ericales</taxon>
        <taxon>Actinidiaceae</taxon>
        <taxon>Actinidia</taxon>
    </lineage>
</organism>
<dbReference type="EMBL" id="NKQK01000010">
    <property type="protein sequence ID" value="PSS19789.1"/>
    <property type="molecule type" value="Genomic_DNA"/>
</dbReference>
<dbReference type="PANTHER" id="PTHR33057">
    <property type="entry name" value="TRANSCRIPTION REPRESSOR OFP7-RELATED"/>
    <property type="match status" value="1"/>
</dbReference>
<dbReference type="InterPro" id="IPR038933">
    <property type="entry name" value="Ovate"/>
</dbReference>
<feature type="compositionally biased region" description="Pro residues" evidence="7">
    <location>
        <begin position="45"/>
        <end position="56"/>
    </location>
</feature>
<dbReference type="NCBIfam" id="TIGR01568">
    <property type="entry name" value="A_thal_3678"/>
    <property type="match status" value="1"/>
</dbReference>
<keyword evidence="5 6" id="KW-0539">Nucleus</keyword>